<dbReference type="AlphaFoldDB" id="A0A2T6ALW6"/>
<protein>
    <submittedName>
        <fullName evidence="4">ABC-type multidrug transport system ATPase subunit</fullName>
    </submittedName>
</protein>
<evidence type="ECO:0000313" key="4">
    <source>
        <dbReference type="EMBL" id="PTX44809.1"/>
    </source>
</evidence>
<dbReference type="GO" id="GO:0016887">
    <property type="term" value="F:ATP hydrolysis activity"/>
    <property type="evidence" value="ECO:0007669"/>
    <property type="project" value="InterPro"/>
</dbReference>
<keyword evidence="5" id="KW-1185">Reference proteome</keyword>
<dbReference type="EMBL" id="QBKQ01000001">
    <property type="protein sequence ID" value="PTX44809.1"/>
    <property type="molecule type" value="Genomic_DNA"/>
</dbReference>
<dbReference type="PANTHER" id="PTHR43038:SF7">
    <property type="entry name" value="ABC TRANSPORT SYSTEM ATP-BINDING PROTEIN"/>
    <property type="match status" value="1"/>
</dbReference>
<evidence type="ECO:0000256" key="2">
    <source>
        <dbReference type="ARBA" id="ARBA00022840"/>
    </source>
</evidence>
<comment type="caution">
    <text evidence="4">The sequence shown here is derived from an EMBL/GenBank/DDBJ whole genome shotgun (WGS) entry which is preliminary data.</text>
</comment>
<dbReference type="PANTHER" id="PTHR43038">
    <property type="entry name" value="ATP-BINDING CASSETTE, SUB-FAMILY H, MEMBER 1"/>
    <property type="match status" value="1"/>
</dbReference>
<dbReference type="OrthoDB" id="977540at2"/>
<dbReference type="SUPFAM" id="SSF52540">
    <property type="entry name" value="P-loop containing nucleoside triphosphate hydrolases"/>
    <property type="match status" value="1"/>
</dbReference>
<proteinExistence type="predicted"/>
<dbReference type="InterPro" id="IPR003593">
    <property type="entry name" value="AAA+_ATPase"/>
</dbReference>
<gene>
    <name evidence="4" type="ORF">C8P64_0791</name>
</gene>
<keyword evidence="1" id="KW-0547">Nucleotide-binding</keyword>
<dbReference type="InterPro" id="IPR027417">
    <property type="entry name" value="P-loop_NTPase"/>
</dbReference>
<evidence type="ECO:0000256" key="1">
    <source>
        <dbReference type="ARBA" id="ARBA00022741"/>
    </source>
</evidence>
<dbReference type="Gene3D" id="3.40.50.300">
    <property type="entry name" value="P-loop containing nucleotide triphosphate hydrolases"/>
    <property type="match status" value="1"/>
</dbReference>
<keyword evidence="2" id="KW-0067">ATP-binding</keyword>
<name>A0A2T6ALW6_9FLAO</name>
<dbReference type="CDD" id="cd03230">
    <property type="entry name" value="ABC_DR_subfamily_A"/>
    <property type="match status" value="1"/>
</dbReference>
<feature type="domain" description="ABC transporter" evidence="3">
    <location>
        <begin position="3"/>
        <end position="199"/>
    </location>
</feature>
<accession>A0A2T6ALW6</accession>
<reference evidence="4 5" key="1">
    <citation type="submission" date="2018-04" db="EMBL/GenBank/DDBJ databases">
        <title>Genomic Encyclopedia of Archaeal and Bacterial Type Strains, Phase II (KMG-II): from individual species to whole genera.</title>
        <authorList>
            <person name="Goeker M."/>
        </authorList>
    </citation>
    <scope>NUCLEOTIDE SEQUENCE [LARGE SCALE GENOMIC DNA]</scope>
    <source>
        <strain evidence="4 5">DSM 23082</strain>
    </source>
</reference>
<evidence type="ECO:0000313" key="5">
    <source>
        <dbReference type="Proteomes" id="UP000244174"/>
    </source>
</evidence>
<organism evidence="4 5">
    <name type="scientific">Christiangramia gaetbulicola</name>
    <dbReference type="NCBI Taxonomy" id="703340"/>
    <lineage>
        <taxon>Bacteria</taxon>
        <taxon>Pseudomonadati</taxon>
        <taxon>Bacteroidota</taxon>
        <taxon>Flavobacteriia</taxon>
        <taxon>Flavobacteriales</taxon>
        <taxon>Flavobacteriaceae</taxon>
        <taxon>Christiangramia</taxon>
    </lineage>
</organism>
<dbReference type="Pfam" id="PF00005">
    <property type="entry name" value="ABC_tran"/>
    <property type="match status" value="1"/>
</dbReference>
<sequence>MILKLENISKSYAKKAILKEVSFQLQAGTLTGIVGENGSGKSTLMRIIAGDISANQGSIQHNGRTGYCPQEPILFPEITVQEHFRYFSAAYDINSKTLSLRVEELLDHFNYRKYYKTRVSNLSGGTRQKLNLSIALLHEPELLILDEPYNGFDWDTYLKFWDYTKGLKEKGCAILVVSHLINEKKKFDQIYKLENGSLK</sequence>
<evidence type="ECO:0000259" key="3">
    <source>
        <dbReference type="PROSITE" id="PS50893"/>
    </source>
</evidence>
<dbReference type="RefSeq" id="WP_108170729.1">
    <property type="nucleotide sequence ID" value="NZ_QBKQ01000001.1"/>
</dbReference>
<dbReference type="PROSITE" id="PS50893">
    <property type="entry name" value="ABC_TRANSPORTER_2"/>
    <property type="match status" value="1"/>
</dbReference>
<dbReference type="InterPro" id="IPR003439">
    <property type="entry name" value="ABC_transporter-like_ATP-bd"/>
</dbReference>
<dbReference type="Proteomes" id="UP000244174">
    <property type="component" value="Unassembled WGS sequence"/>
</dbReference>
<dbReference type="SMART" id="SM00382">
    <property type="entry name" value="AAA"/>
    <property type="match status" value="1"/>
</dbReference>
<dbReference type="GO" id="GO:0005524">
    <property type="term" value="F:ATP binding"/>
    <property type="evidence" value="ECO:0007669"/>
    <property type="project" value="UniProtKB-KW"/>
</dbReference>